<proteinExistence type="predicted"/>
<dbReference type="PANTHER" id="PTHR46558:SF11">
    <property type="entry name" value="HTH-TYPE TRANSCRIPTIONAL REGULATOR XRE"/>
    <property type="match status" value="1"/>
</dbReference>
<dbReference type="AlphaFoldDB" id="B7API1"/>
<dbReference type="STRING" id="483218.BACPEC_00587"/>
<dbReference type="InterPro" id="IPR010982">
    <property type="entry name" value="Lambda_DNA-bd_dom_sf"/>
</dbReference>
<gene>
    <name evidence="3" type="ORF">BACPEC_00587</name>
</gene>
<dbReference type="Proteomes" id="UP000003136">
    <property type="component" value="Unassembled WGS sequence"/>
</dbReference>
<dbReference type="eggNOG" id="COG1396">
    <property type="taxonomic scope" value="Bacteria"/>
</dbReference>
<dbReference type="Gene3D" id="1.10.260.40">
    <property type="entry name" value="lambda repressor-like DNA-binding domains"/>
    <property type="match status" value="1"/>
</dbReference>
<dbReference type="CDD" id="cd00093">
    <property type="entry name" value="HTH_XRE"/>
    <property type="match status" value="1"/>
</dbReference>
<evidence type="ECO:0000313" key="3">
    <source>
        <dbReference type="EMBL" id="EEC58455.1"/>
    </source>
</evidence>
<organism evidence="3 4">
    <name type="scientific">[Bacteroides] pectinophilus ATCC 43243</name>
    <dbReference type="NCBI Taxonomy" id="483218"/>
    <lineage>
        <taxon>Bacteria</taxon>
        <taxon>Bacillati</taxon>
        <taxon>Bacillota</taxon>
        <taxon>Clostridia</taxon>
        <taxon>Eubacteriales</taxon>
    </lineage>
</organism>
<protein>
    <recommendedName>
        <fullName evidence="2">HTH cro/C1-type domain-containing protein</fullName>
    </recommendedName>
</protein>
<dbReference type="GO" id="GO:0003677">
    <property type="term" value="F:DNA binding"/>
    <property type="evidence" value="ECO:0007669"/>
    <property type="project" value="UniProtKB-KW"/>
</dbReference>
<dbReference type="InterPro" id="IPR001387">
    <property type="entry name" value="Cro/C1-type_HTH"/>
</dbReference>
<sequence>MFFIRRHILANRIRELRQEKKITQLQLSSQLEVTQETISAYENNVHMPSLAALMKMSKIFNASMDYIMGQSNVRNIPKEEEPSAADIVQRNSLMTCYQKLGAMNRARLLSYAQGLVDAERRIQ</sequence>
<name>B7API1_9FIRM</name>
<dbReference type="PROSITE" id="PS50943">
    <property type="entry name" value="HTH_CROC1"/>
    <property type="match status" value="1"/>
</dbReference>
<reference evidence="3 4" key="1">
    <citation type="submission" date="2008-11" db="EMBL/GenBank/DDBJ databases">
        <title>Draft genome sequence of Bacteroides pectinophilus (ATCC 43243).</title>
        <authorList>
            <person name="Sudarsanam P."/>
            <person name="Ley R."/>
            <person name="Guruge J."/>
            <person name="Turnbaugh P.J."/>
            <person name="Mahowald M."/>
            <person name="Liep D."/>
            <person name="Gordon J."/>
        </authorList>
    </citation>
    <scope>NUCLEOTIDE SEQUENCE [LARGE SCALE GENOMIC DNA]</scope>
    <source>
        <strain evidence="3 4">ATCC 43243</strain>
    </source>
</reference>
<dbReference type="Pfam" id="PF01381">
    <property type="entry name" value="HTH_3"/>
    <property type="match status" value="1"/>
</dbReference>
<evidence type="ECO:0000256" key="1">
    <source>
        <dbReference type="ARBA" id="ARBA00023125"/>
    </source>
</evidence>
<feature type="domain" description="HTH cro/C1-type" evidence="2">
    <location>
        <begin position="13"/>
        <end position="67"/>
    </location>
</feature>
<dbReference type="EMBL" id="ABVQ01000034">
    <property type="protein sequence ID" value="EEC58455.1"/>
    <property type="molecule type" value="Genomic_DNA"/>
</dbReference>
<dbReference type="SMART" id="SM00530">
    <property type="entry name" value="HTH_XRE"/>
    <property type="match status" value="1"/>
</dbReference>
<accession>B7API1</accession>
<keyword evidence="1" id="KW-0238">DNA-binding</keyword>
<evidence type="ECO:0000313" key="4">
    <source>
        <dbReference type="Proteomes" id="UP000003136"/>
    </source>
</evidence>
<dbReference type="PANTHER" id="PTHR46558">
    <property type="entry name" value="TRACRIPTIONAL REGULATORY PROTEIN-RELATED-RELATED"/>
    <property type="match status" value="1"/>
</dbReference>
<comment type="caution">
    <text evidence="3">The sequence shown here is derived from an EMBL/GenBank/DDBJ whole genome shotgun (WGS) entry which is preliminary data.</text>
</comment>
<dbReference type="SUPFAM" id="SSF47413">
    <property type="entry name" value="lambda repressor-like DNA-binding domains"/>
    <property type="match status" value="1"/>
</dbReference>
<dbReference type="HOGENOM" id="CLU_066192_4_2_9"/>
<evidence type="ECO:0000259" key="2">
    <source>
        <dbReference type="PROSITE" id="PS50943"/>
    </source>
</evidence>
<keyword evidence="4" id="KW-1185">Reference proteome</keyword>
<reference evidence="3 4" key="2">
    <citation type="submission" date="2008-11" db="EMBL/GenBank/DDBJ databases">
        <authorList>
            <person name="Fulton L."/>
            <person name="Clifton S."/>
            <person name="Fulton B."/>
            <person name="Xu J."/>
            <person name="Minx P."/>
            <person name="Pepin K.H."/>
            <person name="Johnson M."/>
            <person name="Bhonagiri V."/>
            <person name="Nash W.E."/>
            <person name="Mardis E.R."/>
            <person name="Wilson R.K."/>
        </authorList>
    </citation>
    <scope>NUCLEOTIDE SEQUENCE [LARGE SCALE GENOMIC DNA]</scope>
    <source>
        <strain evidence="3 4">ATCC 43243</strain>
    </source>
</reference>